<organism evidence="2 3">
    <name type="scientific">Shewanella youngdeokensis</name>
    <dbReference type="NCBI Taxonomy" id="2999068"/>
    <lineage>
        <taxon>Bacteria</taxon>
        <taxon>Pseudomonadati</taxon>
        <taxon>Pseudomonadota</taxon>
        <taxon>Gammaproteobacteria</taxon>
        <taxon>Alteromonadales</taxon>
        <taxon>Shewanellaceae</taxon>
        <taxon>Shewanella</taxon>
    </lineage>
</organism>
<dbReference type="EMBL" id="CP136522">
    <property type="protein sequence ID" value="WOT06705.1"/>
    <property type="molecule type" value="Genomic_DNA"/>
</dbReference>
<dbReference type="Proteomes" id="UP001529491">
    <property type="component" value="Chromosome"/>
</dbReference>
<protein>
    <submittedName>
        <fullName evidence="2">DUF4381 family protein</fullName>
    </submittedName>
</protein>
<evidence type="ECO:0000313" key="2">
    <source>
        <dbReference type="EMBL" id="WOT06705.1"/>
    </source>
</evidence>
<proteinExistence type="predicted"/>
<dbReference type="InterPro" id="IPR025489">
    <property type="entry name" value="DUF4381"/>
</dbReference>
<accession>A0ABZ0K2E2</accession>
<gene>
    <name evidence="2" type="ORF">RGE70_08135</name>
</gene>
<feature type="transmembrane region" description="Helical" evidence="1">
    <location>
        <begin position="44"/>
        <end position="62"/>
    </location>
</feature>
<reference evidence="2 3" key="1">
    <citation type="submission" date="2023-10" db="EMBL/GenBank/DDBJ databases">
        <title>Complete genome sequence of Shewanella sp. DAU334.</title>
        <authorList>
            <person name="Lee Y.-S."/>
            <person name="Jeong H.-R."/>
            <person name="Hwang E.-J."/>
            <person name="Choi Y.-L."/>
            <person name="Kim G.-D."/>
        </authorList>
    </citation>
    <scope>NUCLEOTIDE SEQUENCE [LARGE SCALE GENOMIC DNA]</scope>
    <source>
        <strain evidence="2 3">DAU334</strain>
    </source>
</reference>
<dbReference type="RefSeq" id="WP_310470978.1">
    <property type="nucleotide sequence ID" value="NZ_CP136522.1"/>
</dbReference>
<name>A0ABZ0K2E2_9GAMM</name>
<dbReference type="Pfam" id="PF14316">
    <property type="entry name" value="DUF4381"/>
    <property type="match status" value="1"/>
</dbReference>
<evidence type="ECO:0000313" key="3">
    <source>
        <dbReference type="Proteomes" id="UP001529491"/>
    </source>
</evidence>
<evidence type="ECO:0000256" key="1">
    <source>
        <dbReference type="SAM" id="Phobius"/>
    </source>
</evidence>
<keyword evidence="3" id="KW-1185">Reference proteome</keyword>
<keyword evidence="1" id="KW-1133">Transmembrane helix</keyword>
<keyword evidence="1" id="KW-0472">Membrane</keyword>
<keyword evidence="1" id="KW-0812">Transmembrane</keyword>
<sequence>MMTTDALSRANEQNDMAFGNPMMQLNEFVGISFPETEAFLPQTWGWWLVFGVIIALVGHFCYRRILHWYRNRYRKQTMNRLKAFQFEYVEGFSLLFLQEIKQAIAVAYGKSTTIEISQLLQPQLAKQSLNITTIAAIEGQALLRLLDLTAEQRCAFNTGLGDAWLNSLLAKKSNQSDALTLQQGLIEQGCIWLMHHSEDLPVNLQSLALERVDA</sequence>